<name>A0A0Q3KT12_9FLAO</name>
<dbReference type="OrthoDB" id="6278496at2"/>
<dbReference type="GO" id="GO:0046872">
    <property type="term" value="F:metal ion binding"/>
    <property type="evidence" value="ECO:0007669"/>
    <property type="project" value="UniProtKB-KW"/>
</dbReference>
<sequence>MIKNLISFSLLLTAILSYGQSTDLLFGKNKNDYKINPKTGLIRCATDEYTKLLQQNSRKESKEQFENWLAPKVEEIKKLQEMNVSKKVVVTIPVVVHVIHSGQPVSNTGRNITDERVLSQITVLNQDFRRMLGTPGYNNNPIGADIEIEFCMAKVNPTGGATNGIDRVDLGNTIWNESNVENVLKPQTIWDPTQYFNIWVCQFGGDLNNVLGYAEFPESSGLAGLFGPYSSTTDGVIIDWRAFGSNDYVGGTYFSDIDKGRTATHEIGHAFGLRHIWGDNASCTVNSTDSFKDYCPDTPAQNTEHYDCLVAYDTCPSNLGNDMTENYMDYSNDTCMNIFTQNQKSRILAVLQNSPRRATLTSSTVCSDPLSVNEAGISNNEISIYPNPVKDYLNIFAKKGTKLIRYAVYNALGQEVLKNEIKSDSDLKISKEKLGTGYFMIIVYTEKGFKTFKFIVE</sequence>
<dbReference type="PANTHER" id="PTHR47466:SF1">
    <property type="entry name" value="METALLOPROTEASE MEP1 (AFU_ORTHOLOGUE AFUA_1G07730)-RELATED"/>
    <property type="match status" value="1"/>
</dbReference>
<dbReference type="NCBIfam" id="TIGR04183">
    <property type="entry name" value="Por_Secre_tail"/>
    <property type="match status" value="1"/>
</dbReference>
<dbReference type="InterPro" id="IPR024079">
    <property type="entry name" value="MetalloPept_cat_dom_sf"/>
</dbReference>
<gene>
    <name evidence="12" type="ORF">AR438_00550</name>
</gene>
<keyword evidence="4 9" id="KW-0732">Signal</keyword>
<evidence type="ECO:0000256" key="3">
    <source>
        <dbReference type="ARBA" id="ARBA00022723"/>
    </source>
</evidence>
<feature type="domain" description="Secretion system C-terminal sorting" evidence="11">
    <location>
        <begin position="384"/>
        <end position="456"/>
    </location>
</feature>
<dbReference type="CDD" id="cd04275">
    <property type="entry name" value="ZnMc_pappalysin_like"/>
    <property type="match status" value="1"/>
</dbReference>
<keyword evidence="7" id="KW-0482">Metalloprotease</keyword>
<evidence type="ECO:0000256" key="1">
    <source>
        <dbReference type="ARBA" id="ARBA00008721"/>
    </source>
</evidence>
<evidence type="ECO:0000256" key="6">
    <source>
        <dbReference type="ARBA" id="ARBA00022833"/>
    </source>
</evidence>
<accession>A0A0Q3KT12</accession>
<proteinExistence type="inferred from homology"/>
<dbReference type="Proteomes" id="UP000051682">
    <property type="component" value="Unassembled WGS sequence"/>
</dbReference>
<evidence type="ECO:0000256" key="7">
    <source>
        <dbReference type="ARBA" id="ARBA00023049"/>
    </source>
</evidence>
<dbReference type="Pfam" id="PF05572">
    <property type="entry name" value="Peptidase_M43"/>
    <property type="match status" value="1"/>
</dbReference>
<keyword evidence="5" id="KW-0378">Hydrolase</keyword>
<keyword evidence="3" id="KW-0479">Metal-binding</keyword>
<keyword evidence="6" id="KW-0862">Zinc</keyword>
<evidence type="ECO:0000256" key="9">
    <source>
        <dbReference type="SAM" id="SignalP"/>
    </source>
</evidence>
<evidence type="ECO:0000256" key="4">
    <source>
        <dbReference type="ARBA" id="ARBA00022729"/>
    </source>
</evidence>
<dbReference type="Gene3D" id="3.40.390.10">
    <property type="entry name" value="Collagenase (Catalytic Domain)"/>
    <property type="match status" value="1"/>
</dbReference>
<feature type="chain" id="PRO_5006204976" description="Peptidase M43 pregnancy-associated plasma-A domain-containing protein" evidence="9">
    <location>
        <begin position="20"/>
        <end position="457"/>
    </location>
</feature>
<reference evidence="12 13" key="1">
    <citation type="submission" date="2015-10" db="EMBL/GenBank/DDBJ databases">
        <title>Chryseobacterium aquaticum genome.</title>
        <authorList>
            <person name="Newman J.D."/>
            <person name="Ferguson M.B."/>
            <person name="Miller J.R."/>
        </authorList>
    </citation>
    <scope>NUCLEOTIDE SEQUENCE [LARGE SCALE GENOMIC DNA]</scope>
    <source>
        <strain evidence="12 13">KCTC 12483</strain>
    </source>
</reference>
<protein>
    <recommendedName>
        <fullName evidence="14">Peptidase M43 pregnancy-associated plasma-A domain-containing protein</fullName>
    </recommendedName>
</protein>
<evidence type="ECO:0000259" key="11">
    <source>
        <dbReference type="Pfam" id="PF18962"/>
    </source>
</evidence>
<evidence type="ECO:0000313" key="12">
    <source>
        <dbReference type="EMBL" id="KQK27572.1"/>
    </source>
</evidence>
<dbReference type="Pfam" id="PF18962">
    <property type="entry name" value="Por_Secre_tail"/>
    <property type="match status" value="1"/>
</dbReference>
<dbReference type="SUPFAM" id="SSF55486">
    <property type="entry name" value="Metalloproteases ('zincins'), catalytic domain"/>
    <property type="match status" value="1"/>
</dbReference>
<feature type="domain" description="Peptidase M43 pregnancy-associated plasma-A" evidence="10">
    <location>
        <begin position="188"/>
        <end position="351"/>
    </location>
</feature>
<dbReference type="STRING" id="452084.AR438_00550"/>
<keyword evidence="2" id="KW-0645">Protease</keyword>
<dbReference type="PANTHER" id="PTHR47466">
    <property type="match status" value="1"/>
</dbReference>
<keyword evidence="13" id="KW-1185">Reference proteome</keyword>
<comment type="caution">
    <text evidence="12">The sequence shown here is derived from an EMBL/GenBank/DDBJ whole genome shotgun (WGS) entry which is preliminary data.</text>
</comment>
<dbReference type="AlphaFoldDB" id="A0A0Q3KT12"/>
<evidence type="ECO:0000313" key="13">
    <source>
        <dbReference type="Proteomes" id="UP000051682"/>
    </source>
</evidence>
<keyword evidence="8" id="KW-1015">Disulfide bond</keyword>
<evidence type="ECO:0008006" key="14">
    <source>
        <dbReference type="Google" id="ProtNLM"/>
    </source>
</evidence>
<dbReference type="InterPro" id="IPR026444">
    <property type="entry name" value="Secre_tail"/>
</dbReference>
<dbReference type="InterPro" id="IPR008754">
    <property type="entry name" value="Peptidase_M43"/>
</dbReference>
<evidence type="ECO:0000256" key="2">
    <source>
        <dbReference type="ARBA" id="ARBA00022670"/>
    </source>
</evidence>
<evidence type="ECO:0000259" key="10">
    <source>
        <dbReference type="Pfam" id="PF05572"/>
    </source>
</evidence>
<comment type="similarity">
    <text evidence="1">Belongs to the peptidase M43B family.</text>
</comment>
<dbReference type="GO" id="GO:0006508">
    <property type="term" value="P:proteolysis"/>
    <property type="evidence" value="ECO:0007669"/>
    <property type="project" value="UniProtKB-KW"/>
</dbReference>
<feature type="signal peptide" evidence="9">
    <location>
        <begin position="1"/>
        <end position="19"/>
    </location>
</feature>
<dbReference type="RefSeq" id="WP_056010622.1">
    <property type="nucleotide sequence ID" value="NZ_LLYZ01000001.1"/>
</dbReference>
<evidence type="ECO:0000256" key="5">
    <source>
        <dbReference type="ARBA" id="ARBA00022801"/>
    </source>
</evidence>
<dbReference type="EMBL" id="LLYZ01000001">
    <property type="protein sequence ID" value="KQK27572.1"/>
    <property type="molecule type" value="Genomic_DNA"/>
</dbReference>
<dbReference type="GO" id="GO:0008237">
    <property type="term" value="F:metallopeptidase activity"/>
    <property type="evidence" value="ECO:0007669"/>
    <property type="project" value="UniProtKB-KW"/>
</dbReference>
<evidence type="ECO:0000256" key="8">
    <source>
        <dbReference type="ARBA" id="ARBA00023157"/>
    </source>
</evidence>
<organism evidence="12 13">
    <name type="scientific">Chryseobacterium aquaticum</name>
    <dbReference type="NCBI Taxonomy" id="452084"/>
    <lineage>
        <taxon>Bacteria</taxon>
        <taxon>Pseudomonadati</taxon>
        <taxon>Bacteroidota</taxon>
        <taxon>Flavobacteriia</taxon>
        <taxon>Flavobacteriales</taxon>
        <taxon>Weeksellaceae</taxon>
        <taxon>Chryseobacterium group</taxon>
        <taxon>Chryseobacterium</taxon>
    </lineage>
</organism>